<dbReference type="AlphaFoldDB" id="A0A9R0DBI0"/>
<feature type="region of interest" description="Disordered" evidence="1">
    <location>
        <begin position="339"/>
        <end position="359"/>
    </location>
</feature>
<proteinExistence type="predicted"/>
<keyword evidence="2" id="KW-1185">Reference proteome</keyword>
<evidence type="ECO:0000313" key="2">
    <source>
        <dbReference type="Proteomes" id="UP000829999"/>
    </source>
</evidence>
<sequence length="430" mass="48626">MFDIVIYFNKVIVNTRMDDLVFPQIKDSCKIALPNGLRELMSDISREVLRYQPKDLYKFITDYLAAMLVTRDNLSVAGQICEDLSNCRCELELETELQQIGLPEADIETAKDIIVNYFAKDHVKESSLLRRLMKKTIIDEDMIPAVQDAIRNAFMRHWPQKSTVFESSSESEADSVMCAAKHTLNLYRQAASGDTIKYEIMAQKIQNAYRAYGVRRDCKLGKRKETKPADKVVTLVDPKIVAPPNPYETVYPQPVSSEGALSGNSTNWTEDPEVELSAAMNQRRLNTISSTSIAGSFLTLPSYRPYSVHDDVLSDLMETPEREHAIIDYTAPNPHVSITSADKPFYTPGNKQTSNEDTGHYETASDCILYDNESKVSIRNVSSEEDFFYRPNVMNADDSYDGDTEIGPSDGNKDKGVRSKVMDQKDQRRN</sequence>
<organism evidence="2 3">
    <name type="scientific">Spodoptera frugiperda</name>
    <name type="common">Fall armyworm</name>
    <dbReference type="NCBI Taxonomy" id="7108"/>
    <lineage>
        <taxon>Eukaryota</taxon>
        <taxon>Metazoa</taxon>
        <taxon>Ecdysozoa</taxon>
        <taxon>Arthropoda</taxon>
        <taxon>Hexapoda</taxon>
        <taxon>Insecta</taxon>
        <taxon>Pterygota</taxon>
        <taxon>Neoptera</taxon>
        <taxon>Endopterygota</taxon>
        <taxon>Lepidoptera</taxon>
        <taxon>Glossata</taxon>
        <taxon>Ditrysia</taxon>
        <taxon>Noctuoidea</taxon>
        <taxon>Noctuidae</taxon>
        <taxon>Amphipyrinae</taxon>
        <taxon>Spodoptera</taxon>
    </lineage>
</organism>
<dbReference type="InterPro" id="IPR047579">
    <property type="entry name" value="DD_CABYR_SP17"/>
</dbReference>
<feature type="region of interest" description="Disordered" evidence="1">
    <location>
        <begin position="393"/>
        <end position="430"/>
    </location>
</feature>
<name>A0A9R0DBI0_SPOFR</name>
<dbReference type="RefSeq" id="XP_035447033.2">
    <property type="nucleotide sequence ID" value="XM_035591140.2"/>
</dbReference>
<protein>
    <submittedName>
        <fullName evidence="3">Uncharacterized protein LOC118273928 isoform X1</fullName>
    </submittedName>
</protein>
<evidence type="ECO:0000313" key="3">
    <source>
        <dbReference type="RefSeq" id="XP_035447033.2"/>
    </source>
</evidence>
<evidence type="ECO:0000256" key="1">
    <source>
        <dbReference type="SAM" id="MobiDB-lite"/>
    </source>
</evidence>
<dbReference type="OrthoDB" id="26525at2759"/>
<reference evidence="3" key="1">
    <citation type="submission" date="2025-08" db="UniProtKB">
        <authorList>
            <consortium name="RefSeq"/>
        </authorList>
    </citation>
    <scope>IDENTIFICATION</scope>
    <source>
        <tissue evidence="3">Whole larval tissue</tissue>
    </source>
</reference>
<dbReference type="Proteomes" id="UP000829999">
    <property type="component" value="Chromosome 3"/>
</dbReference>
<feature type="compositionally biased region" description="Basic and acidic residues" evidence="1">
    <location>
        <begin position="411"/>
        <end position="430"/>
    </location>
</feature>
<dbReference type="Gene3D" id="1.20.890.10">
    <property type="entry name" value="cAMP-dependent protein kinase regulatory subunit, dimerization-anchoring domain"/>
    <property type="match status" value="1"/>
</dbReference>
<dbReference type="CDD" id="cd12100">
    <property type="entry name" value="DD_CABYR_SP17"/>
    <property type="match status" value="1"/>
</dbReference>
<dbReference type="SUPFAM" id="SSF47391">
    <property type="entry name" value="Dimerization-anchoring domain of cAMP-dependent PK regulatory subunit"/>
    <property type="match status" value="1"/>
</dbReference>
<accession>A0A9R0DBI0</accession>
<gene>
    <name evidence="3" type="primary">LOC118273928</name>
</gene>
<dbReference type="GeneID" id="118273928"/>